<dbReference type="Proteomes" id="UP000070544">
    <property type="component" value="Unassembled WGS sequence"/>
</dbReference>
<dbReference type="PANTHER" id="PTHR44329">
    <property type="entry name" value="SERINE/THREONINE-PROTEIN KINASE TNNI3K-RELATED"/>
    <property type="match status" value="1"/>
</dbReference>
<dbReference type="Pfam" id="PF07714">
    <property type="entry name" value="PK_Tyr_Ser-Thr"/>
    <property type="match status" value="1"/>
</dbReference>
<dbReference type="EMBL" id="KQ965783">
    <property type="protein sequence ID" value="KXS12984.1"/>
    <property type="molecule type" value="Genomic_DNA"/>
</dbReference>
<evidence type="ECO:0000313" key="3">
    <source>
        <dbReference type="Proteomes" id="UP000070544"/>
    </source>
</evidence>
<dbReference type="SUPFAM" id="SSF56112">
    <property type="entry name" value="Protein kinase-like (PK-like)"/>
    <property type="match status" value="1"/>
</dbReference>
<reference evidence="2 3" key="1">
    <citation type="journal article" date="2015" name="Genome Biol. Evol.">
        <title>Phylogenomic analyses indicate that early fungi evolved digesting cell walls of algal ancestors of land plants.</title>
        <authorList>
            <person name="Chang Y."/>
            <person name="Wang S."/>
            <person name="Sekimoto S."/>
            <person name="Aerts A.L."/>
            <person name="Choi C."/>
            <person name="Clum A."/>
            <person name="LaButti K.M."/>
            <person name="Lindquist E.A."/>
            <person name="Yee Ngan C."/>
            <person name="Ohm R.A."/>
            <person name="Salamov A.A."/>
            <person name="Grigoriev I.V."/>
            <person name="Spatafora J.W."/>
            <person name="Berbee M.L."/>
        </authorList>
    </citation>
    <scope>NUCLEOTIDE SEQUENCE [LARGE SCALE GENOMIC DNA]</scope>
    <source>
        <strain evidence="2 3">JEL478</strain>
    </source>
</reference>
<dbReference type="InterPro" id="IPR000719">
    <property type="entry name" value="Prot_kinase_dom"/>
</dbReference>
<dbReference type="AlphaFoldDB" id="A0A139A8F4"/>
<dbReference type="InterPro" id="IPR001245">
    <property type="entry name" value="Ser-Thr/Tyr_kinase_cat_dom"/>
</dbReference>
<dbReference type="SUPFAM" id="SSF81901">
    <property type="entry name" value="HCP-like"/>
    <property type="match status" value="1"/>
</dbReference>
<dbReference type="PROSITE" id="PS50011">
    <property type="entry name" value="PROTEIN_KINASE_DOM"/>
    <property type="match status" value="1"/>
</dbReference>
<dbReference type="GO" id="GO:0004674">
    <property type="term" value="F:protein serine/threonine kinase activity"/>
    <property type="evidence" value="ECO:0007669"/>
    <property type="project" value="TreeGrafter"/>
</dbReference>
<feature type="domain" description="Protein kinase" evidence="1">
    <location>
        <begin position="1"/>
        <end position="263"/>
    </location>
</feature>
<dbReference type="STRING" id="1344416.A0A139A8F4"/>
<dbReference type="Gene3D" id="1.25.40.10">
    <property type="entry name" value="Tetratricopeptide repeat domain"/>
    <property type="match status" value="1"/>
</dbReference>
<sequence>MAGAAKGWYRGSWKLLGPVAVKSLNADFSDDRVQRAFLDEVKVWASILPHDNIVPLHSACIDAQGAPFMISRLMESDAIAYLQKMEAEGASMTPLKIKLVSDTMEGISHLSLKPGNILVRGEGRDGSGLRLWYGQVRSGKYRPSVWNGLILVTRRSAPANEPFSPGYKASPGPRHLLFWDHLLRGLDCWTPVWNFDAEEFQELKMPIAFSKKRPELLDARFKCMPNALRDLMAQCWDKDPASRPECFARGIVPVMAGLRHHELALRRFQKAADSNNGMAQIWLGEYYCIGYGAASMYECKTVELWQQVADQGYMAG</sequence>
<keyword evidence="3" id="KW-1185">Reference proteome</keyword>
<dbReference type="GO" id="GO:0005524">
    <property type="term" value="F:ATP binding"/>
    <property type="evidence" value="ECO:0007669"/>
    <property type="project" value="InterPro"/>
</dbReference>
<accession>A0A139A8F4</accession>
<dbReference type="Gene3D" id="1.10.510.10">
    <property type="entry name" value="Transferase(Phosphotransferase) domain 1"/>
    <property type="match status" value="1"/>
</dbReference>
<gene>
    <name evidence="2" type="ORF">M427DRAFT_46057</name>
</gene>
<name>A0A139A8F4_GONPJ</name>
<evidence type="ECO:0000259" key="1">
    <source>
        <dbReference type="PROSITE" id="PS50011"/>
    </source>
</evidence>
<dbReference type="InterPro" id="IPR011009">
    <property type="entry name" value="Kinase-like_dom_sf"/>
</dbReference>
<dbReference type="InterPro" id="IPR051681">
    <property type="entry name" value="Ser/Thr_Kinases-Pseudokinases"/>
</dbReference>
<proteinExistence type="predicted"/>
<organism evidence="2 3">
    <name type="scientific">Gonapodya prolifera (strain JEL478)</name>
    <name type="common">Monoblepharis prolifera</name>
    <dbReference type="NCBI Taxonomy" id="1344416"/>
    <lineage>
        <taxon>Eukaryota</taxon>
        <taxon>Fungi</taxon>
        <taxon>Fungi incertae sedis</taxon>
        <taxon>Chytridiomycota</taxon>
        <taxon>Chytridiomycota incertae sedis</taxon>
        <taxon>Monoblepharidomycetes</taxon>
        <taxon>Monoblepharidales</taxon>
        <taxon>Gonapodyaceae</taxon>
        <taxon>Gonapodya</taxon>
    </lineage>
</organism>
<evidence type="ECO:0000313" key="2">
    <source>
        <dbReference type="EMBL" id="KXS12984.1"/>
    </source>
</evidence>
<dbReference type="InterPro" id="IPR011990">
    <property type="entry name" value="TPR-like_helical_dom_sf"/>
</dbReference>
<protein>
    <recommendedName>
        <fullName evidence="1">Protein kinase domain-containing protein</fullName>
    </recommendedName>
</protein>